<evidence type="ECO:0000313" key="4">
    <source>
        <dbReference type="EMBL" id="AFZ38190.1"/>
    </source>
</evidence>
<feature type="transmembrane region" description="Helical" evidence="2">
    <location>
        <begin position="21"/>
        <end position="39"/>
    </location>
</feature>
<proteinExistence type="predicted"/>
<keyword evidence="2" id="KW-0812">Transmembrane</keyword>
<keyword evidence="2" id="KW-1133">Transmembrane helix</keyword>
<sequence>MANNRRNTGSDGKKESILEKIFVPVIIALLTAGTAPFWLQMLLDLFKPTPEPTSNPPYASSSNIRVSNNSQRVGGGRWDWTVYIDEDSSTISKIDCVEYTLHPTFSNRFQRVCNSPTNNFALSSNGWGEFNIRANASKFRDEQK</sequence>
<dbReference type="PROSITE" id="PS51037">
    <property type="entry name" value="YEATS"/>
    <property type="match status" value="1"/>
</dbReference>
<geneLocation type="plasmid" evidence="4 5">
    <name>pSTA7437.01</name>
</geneLocation>
<dbReference type="Proteomes" id="UP000010473">
    <property type="component" value="Plasmid pSTA7437.01"/>
</dbReference>
<reference evidence="5" key="1">
    <citation type="journal article" date="2013" name="Proc. Natl. Acad. Sci. U.S.A.">
        <title>Improving the coverage of the cyanobacterial phylum using diversity-driven genome sequencing.</title>
        <authorList>
            <person name="Shih P.M."/>
            <person name="Wu D."/>
            <person name="Latifi A."/>
            <person name="Axen S.D."/>
            <person name="Fewer D.P."/>
            <person name="Talla E."/>
            <person name="Calteau A."/>
            <person name="Cai F."/>
            <person name="Tandeau de Marsac N."/>
            <person name="Rippka R."/>
            <person name="Herdman M."/>
            <person name="Sivonen K."/>
            <person name="Coursin T."/>
            <person name="Laurent T."/>
            <person name="Goodwin L."/>
            <person name="Nolan M."/>
            <person name="Davenport K.W."/>
            <person name="Han C.S."/>
            <person name="Rubin E.M."/>
            <person name="Eisen J.A."/>
            <person name="Woyke T."/>
            <person name="Gugger M."/>
            <person name="Kerfeld C.A."/>
        </authorList>
    </citation>
    <scope>NUCLEOTIDE SEQUENCE [LARGE SCALE GENOMIC DNA]</scope>
    <source>
        <strain evidence="5">ATCC 29371 / PCC 7437</strain>
        <plasmid evidence="5">Plasmid pSTA7437.01</plasmid>
    </source>
</reference>
<dbReference type="AlphaFoldDB" id="K9Y025"/>
<dbReference type="Pfam" id="PF20305">
    <property type="entry name" value="pYEATS"/>
    <property type="match status" value="1"/>
</dbReference>
<keyword evidence="5" id="KW-1185">Reference proteome</keyword>
<gene>
    <name evidence="4" type="ordered locus">Sta7437_4751</name>
</gene>
<feature type="region of interest" description="Disordered" evidence="1">
    <location>
        <begin position="52"/>
        <end position="71"/>
    </location>
</feature>
<accession>K9Y025</accession>
<protein>
    <submittedName>
        <fullName evidence="4">YEATS transcription stimulator family protein</fullName>
    </submittedName>
</protein>
<evidence type="ECO:0000259" key="3">
    <source>
        <dbReference type="PROSITE" id="PS51037"/>
    </source>
</evidence>
<dbReference type="Gene3D" id="2.60.40.1970">
    <property type="entry name" value="YEATS domain"/>
    <property type="match status" value="1"/>
</dbReference>
<feature type="domain" description="YEATS" evidence="3">
    <location>
        <begin position="48"/>
        <end position="144"/>
    </location>
</feature>
<dbReference type="EMBL" id="CP003654">
    <property type="protein sequence ID" value="AFZ38190.1"/>
    <property type="molecule type" value="Genomic_DNA"/>
</dbReference>
<evidence type="ECO:0000256" key="1">
    <source>
        <dbReference type="SAM" id="MobiDB-lite"/>
    </source>
</evidence>
<evidence type="ECO:0000313" key="5">
    <source>
        <dbReference type="Proteomes" id="UP000010473"/>
    </source>
</evidence>
<dbReference type="RefSeq" id="WP_015212094.1">
    <property type="nucleotide sequence ID" value="NC_019765.1"/>
</dbReference>
<evidence type="ECO:0000256" key="2">
    <source>
        <dbReference type="SAM" id="Phobius"/>
    </source>
</evidence>
<dbReference type="KEGG" id="scs:Sta7437_4751"/>
<dbReference type="InterPro" id="IPR046888">
    <property type="entry name" value="pYEATS"/>
</dbReference>
<dbReference type="OrthoDB" id="1431701at2"/>
<organism evidence="4 5">
    <name type="scientific">Stanieria cyanosphaera (strain ATCC 29371 / PCC 7437)</name>
    <dbReference type="NCBI Taxonomy" id="111780"/>
    <lineage>
        <taxon>Bacteria</taxon>
        <taxon>Bacillati</taxon>
        <taxon>Cyanobacteriota</taxon>
        <taxon>Cyanophyceae</taxon>
        <taxon>Pleurocapsales</taxon>
        <taxon>Dermocarpellaceae</taxon>
        <taxon>Stanieria</taxon>
    </lineage>
</organism>
<dbReference type="HOGENOM" id="CLU_1795288_0_0_3"/>
<keyword evidence="4" id="KW-0614">Plasmid</keyword>
<name>K9Y025_STAC7</name>
<dbReference type="InterPro" id="IPR038704">
    <property type="entry name" value="YEAST_sf"/>
</dbReference>
<keyword evidence="2" id="KW-0472">Membrane</keyword>
<dbReference type="InterPro" id="IPR055129">
    <property type="entry name" value="YEATS_dom"/>
</dbReference>
<feature type="compositionally biased region" description="Polar residues" evidence="1">
    <location>
        <begin position="56"/>
        <end position="71"/>
    </location>
</feature>